<dbReference type="SMART" id="SM00448">
    <property type="entry name" value="REC"/>
    <property type="match status" value="1"/>
</dbReference>
<evidence type="ECO:0000313" key="10">
    <source>
        <dbReference type="EMBL" id="TLS35473.1"/>
    </source>
</evidence>
<dbReference type="OrthoDB" id="9790442at2"/>
<keyword evidence="11" id="KW-1185">Reference proteome</keyword>
<protein>
    <submittedName>
        <fullName evidence="10">Response regulator transcription factor</fullName>
    </submittedName>
</protein>
<dbReference type="Gene3D" id="1.10.10.10">
    <property type="entry name" value="Winged helix-like DNA-binding domain superfamily/Winged helix DNA-binding domain"/>
    <property type="match status" value="1"/>
</dbReference>
<dbReference type="GO" id="GO:0000976">
    <property type="term" value="F:transcription cis-regulatory region binding"/>
    <property type="evidence" value="ECO:0007669"/>
    <property type="project" value="TreeGrafter"/>
</dbReference>
<gene>
    <name evidence="10" type="ORF">FCL54_20265</name>
</gene>
<organism evidence="10 11">
    <name type="scientific">Exobacillus caeni</name>
    <dbReference type="NCBI Taxonomy" id="2574798"/>
    <lineage>
        <taxon>Bacteria</taxon>
        <taxon>Bacillati</taxon>
        <taxon>Bacillota</taxon>
        <taxon>Bacilli</taxon>
        <taxon>Bacillales</taxon>
        <taxon>Guptibacillaceae</taxon>
        <taxon>Exobacillus</taxon>
    </lineage>
</organism>
<comment type="caution">
    <text evidence="10">The sequence shown here is derived from an EMBL/GenBank/DDBJ whole genome shotgun (WGS) entry which is preliminary data.</text>
</comment>
<proteinExistence type="predicted"/>
<evidence type="ECO:0000256" key="5">
    <source>
        <dbReference type="ARBA" id="ARBA00023163"/>
    </source>
</evidence>
<dbReference type="GO" id="GO:0006355">
    <property type="term" value="P:regulation of DNA-templated transcription"/>
    <property type="evidence" value="ECO:0007669"/>
    <property type="project" value="InterPro"/>
</dbReference>
<evidence type="ECO:0000256" key="3">
    <source>
        <dbReference type="ARBA" id="ARBA00023015"/>
    </source>
</evidence>
<evidence type="ECO:0000256" key="1">
    <source>
        <dbReference type="ARBA" id="ARBA00022553"/>
    </source>
</evidence>
<dbReference type="Gene3D" id="3.40.50.2300">
    <property type="match status" value="1"/>
</dbReference>
<feature type="domain" description="OmpR/PhoB-type" evidence="9">
    <location>
        <begin position="120"/>
        <end position="219"/>
    </location>
</feature>
<dbReference type="PROSITE" id="PS51755">
    <property type="entry name" value="OMPR_PHOB"/>
    <property type="match status" value="1"/>
</dbReference>
<reference evidence="10 11" key="1">
    <citation type="submission" date="2019-04" db="EMBL/GenBank/DDBJ databases">
        <title>Bacillus caeni sp. nov., a bacterium isolated from mangrove sediment.</title>
        <authorList>
            <person name="Huang H."/>
            <person name="Mo K."/>
            <person name="Hu Y."/>
        </authorList>
    </citation>
    <scope>NUCLEOTIDE SEQUENCE [LARGE SCALE GENOMIC DNA]</scope>
    <source>
        <strain evidence="10 11">HB172195</strain>
    </source>
</reference>
<dbReference type="PANTHER" id="PTHR48111:SF73">
    <property type="entry name" value="ALKALINE PHOSPHATASE SYNTHESIS TRANSCRIPTIONAL REGULATORY PROTEIN PHOP"/>
    <property type="match status" value="1"/>
</dbReference>
<dbReference type="EMBL" id="SWLG01000021">
    <property type="protein sequence ID" value="TLS35473.1"/>
    <property type="molecule type" value="Genomic_DNA"/>
</dbReference>
<keyword evidence="4 7" id="KW-0238">DNA-binding</keyword>
<dbReference type="InterPro" id="IPR039420">
    <property type="entry name" value="WalR-like"/>
</dbReference>
<keyword evidence="3" id="KW-0805">Transcription regulation</keyword>
<dbReference type="CDD" id="cd17574">
    <property type="entry name" value="REC_OmpR"/>
    <property type="match status" value="1"/>
</dbReference>
<dbReference type="GO" id="GO:0032993">
    <property type="term" value="C:protein-DNA complex"/>
    <property type="evidence" value="ECO:0007669"/>
    <property type="project" value="TreeGrafter"/>
</dbReference>
<evidence type="ECO:0000256" key="7">
    <source>
        <dbReference type="PROSITE-ProRule" id="PRU01091"/>
    </source>
</evidence>
<feature type="DNA-binding region" description="OmpR/PhoB-type" evidence="7">
    <location>
        <begin position="120"/>
        <end position="219"/>
    </location>
</feature>
<dbReference type="Pfam" id="PF00072">
    <property type="entry name" value="Response_reg"/>
    <property type="match status" value="1"/>
</dbReference>
<dbReference type="InterPro" id="IPR011006">
    <property type="entry name" value="CheY-like_superfamily"/>
</dbReference>
<dbReference type="CDD" id="cd00383">
    <property type="entry name" value="trans_reg_C"/>
    <property type="match status" value="1"/>
</dbReference>
<dbReference type="InterPro" id="IPR036388">
    <property type="entry name" value="WH-like_DNA-bd_sf"/>
</dbReference>
<keyword evidence="2" id="KW-0902">Two-component regulatory system</keyword>
<dbReference type="Proteomes" id="UP000308230">
    <property type="component" value="Unassembled WGS sequence"/>
</dbReference>
<dbReference type="PROSITE" id="PS50110">
    <property type="entry name" value="RESPONSE_REGULATORY"/>
    <property type="match status" value="1"/>
</dbReference>
<sequence length="219" mass="25355">MIVDDEQRMVDLICLYLTPHNYRCTKALSGKKAIESIGDESFDIVLLDVMMPEMDGWQTCEKIREISDVPIIMLTARDQKVDVVKGLKLGADDYITKPFDEEVLVARMEAVTRRTTKDHSSKITVSGLLWDGDRHIFAYQDQHIPLTPLEFEMMGIFIKNPRKVFSRDHLIQIVWGLDSETEGRTIDSHIRNIREKCRTAGFQIDQHLKTIWGVGYKWE</sequence>
<dbReference type="SMART" id="SM00862">
    <property type="entry name" value="Trans_reg_C"/>
    <property type="match status" value="1"/>
</dbReference>
<dbReference type="Pfam" id="PF00486">
    <property type="entry name" value="Trans_reg_C"/>
    <property type="match status" value="1"/>
</dbReference>
<keyword evidence="5" id="KW-0804">Transcription</keyword>
<evidence type="ECO:0000313" key="11">
    <source>
        <dbReference type="Proteomes" id="UP000308230"/>
    </source>
</evidence>
<name>A0A5R9F3J9_9BACL</name>
<dbReference type="PANTHER" id="PTHR48111">
    <property type="entry name" value="REGULATOR OF RPOS"/>
    <property type="match status" value="1"/>
</dbReference>
<dbReference type="GO" id="GO:0005829">
    <property type="term" value="C:cytosol"/>
    <property type="evidence" value="ECO:0007669"/>
    <property type="project" value="TreeGrafter"/>
</dbReference>
<feature type="modified residue" description="4-aspartylphosphate" evidence="6">
    <location>
        <position position="48"/>
    </location>
</feature>
<accession>A0A5R9F3J9</accession>
<evidence type="ECO:0000256" key="2">
    <source>
        <dbReference type="ARBA" id="ARBA00023012"/>
    </source>
</evidence>
<evidence type="ECO:0000259" key="9">
    <source>
        <dbReference type="PROSITE" id="PS51755"/>
    </source>
</evidence>
<dbReference type="SUPFAM" id="SSF52172">
    <property type="entry name" value="CheY-like"/>
    <property type="match status" value="1"/>
</dbReference>
<dbReference type="Gene3D" id="6.10.250.690">
    <property type="match status" value="1"/>
</dbReference>
<dbReference type="AlphaFoldDB" id="A0A5R9F3J9"/>
<keyword evidence="1 6" id="KW-0597">Phosphoprotein</keyword>
<dbReference type="InterPro" id="IPR001789">
    <property type="entry name" value="Sig_transdc_resp-reg_receiver"/>
</dbReference>
<evidence type="ECO:0000256" key="4">
    <source>
        <dbReference type="ARBA" id="ARBA00023125"/>
    </source>
</evidence>
<evidence type="ECO:0000256" key="6">
    <source>
        <dbReference type="PROSITE-ProRule" id="PRU00169"/>
    </source>
</evidence>
<dbReference type="GO" id="GO:0000156">
    <property type="term" value="F:phosphorelay response regulator activity"/>
    <property type="evidence" value="ECO:0007669"/>
    <property type="project" value="TreeGrafter"/>
</dbReference>
<dbReference type="FunFam" id="3.40.50.2300:FF:000001">
    <property type="entry name" value="DNA-binding response regulator PhoB"/>
    <property type="match status" value="1"/>
</dbReference>
<feature type="domain" description="Response regulatory" evidence="8">
    <location>
        <begin position="1"/>
        <end position="112"/>
    </location>
</feature>
<evidence type="ECO:0000259" key="8">
    <source>
        <dbReference type="PROSITE" id="PS50110"/>
    </source>
</evidence>
<dbReference type="InterPro" id="IPR001867">
    <property type="entry name" value="OmpR/PhoB-type_DNA-bd"/>
</dbReference>